<evidence type="ECO:0000313" key="2">
    <source>
        <dbReference type="Proteomes" id="UP000191987"/>
    </source>
</evidence>
<dbReference type="Proteomes" id="UP000191987">
    <property type="component" value="Unassembled WGS sequence"/>
</dbReference>
<accession>A0A1S7RLN3</accession>
<sequence>MNPSETPIKNAKISIEFSRKELTILSSSLNEVLNGIGAFEFETRIGGENSEVIKLLEMLNFYIDNFNKSEQPPFSTGH</sequence>
<organism evidence="1 2">
    <name type="scientific">Agrobacterium deltaense Zutra 3/1</name>
    <dbReference type="NCBI Taxonomy" id="1183427"/>
    <lineage>
        <taxon>Bacteria</taxon>
        <taxon>Pseudomonadati</taxon>
        <taxon>Pseudomonadota</taxon>
        <taxon>Alphaproteobacteria</taxon>
        <taxon>Hyphomicrobiales</taxon>
        <taxon>Rhizobiaceae</taxon>
        <taxon>Rhizobium/Agrobacterium group</taxon>
        <taxon>Agrobacterium</taxon>
    </lineage>
</organism>
<protein>
    <submittedName>
        <fullName evidence="1">Uncharacterized protein</fullName>
    </submittedName>
</protein>
<name>A0A1S7RLN3_9HYPH</name>
<dbReference type="EMBL" id="FBWG01000038">
    <property type="protein sequence ID" value="CUX54342.1"/>
    <property type="molecule type" value="Genomic_DNA"/>
</dbReference>
<reference evidence="1 2" key="1">
    <citation type="submission" date="2016-01" db="EMBL/GenBank/DDBJ databases">
        <authorList>
            <person name="Oliw E.H."/>
        </authorList>
    </citation>
    <scope>NUCLEOTIDE SEQUENCE [LARGE SCALE GENOMIC DNA]</scope>
    <source>
        <strain evidence="1 2">Zutra 3-1</strain>
    </source>
</reference>
<gene>
    <name evidence="1" type="ORF">AGR7C_Lc20116</name>
</gene>
<evidence type="ECO:0000313" key="1">
    <source>
        <dbReference type="EMBL" id="CUX54342.1"/>
    </source>
</evidence>
<dbReference type="AlphaFoldDB" id="A0A1S7RLN3"/>
<proteinExistence type="predicted"/>